<accession>A0ABP1B378</accession>
<evidence type="ECO:0000256" key="7">
    <source>
        <dbReference type="ARBA" id="ARBA00024343"/>
    </source>
</evidence>
<evidence type="ECO:0000256" key="1">
    <source>
        <dbReference type="ARBA" id="ARBA00004123"/>
    </source>
</evidence>
<keyword evidence="2" id="KW-0936">Ethylene signaling pathway</keyword>
<dbReference type="EMBL" id="OZ023720">
    <property type="protein sequence ID" value="CAK9869485.1"/>
    <property type="molecule type" value="Genomic_DNA"/>
</dbReference>
<feature type="domain" description="AP2/ERF" evidence="9">
    <location>
        <begin position="387"/>
        <end position="449"/>
    </location>
</feature>
<dbReference type="PROSITE" id="PS51032">
    <property type="entry name" value="AP2_ERF"/>
    <property type="match status" value="1"/>
</dbReference>
<comment type="subcellular location">
    <subcellularLocation>
        <location evidence="1">Nucleus</location>
    </subcellularLocation>
</comment>
<dbReference type="InterPro" id="IPR036955">
    <property type="entry name" value="AP2/ERF_dom_sf"/>
</dbReference>
<dbReference type="InterPro" id="IPR051758">
    <property type="entry name" value="ERF/AP2-like"/>
</dbReference>
<dbReference type="PRINTS" id="PR00367">
    <property type="entry name" value="ETHRSPELEMNT"/>
</dbReference>
<evidence type="ECO:0000256" key="6">
    <source>
        <dbReference type="ARBA" id="ARBA00023242"/>
    </source>
</evidence>
<evidence type="ECO:0000313" key="10">
    <source>
        <dbReference type="EMBL" id="CAK9869485.1"/>
    </source>
</evidence>
<dbReference type="Pfam" id="PF00847">
    <property type="entry name" value="AP2"/>
    <property type="match status" value="1"/>
</dbReference>
<dbReference type="InterPro" id="IPR016177">
    <property type="entry name" value="DNA-bd_dom_sf"/>
</dbReference>
<dbReference type="Proteomes" id="UP001497522">
    <property type="component" value="Chromosome 19"/>
</dbReference>
<keyword evidence="6" id="KW-0539">Nucleus</keyword>
<feature type="compositionally biased region" description="Polar residues" evidence="8">
    <location>
        <begin position="623"/>
        <end position="640"/>
    </location>
</feature>
<reference evidence="10" key="1">
    <citation type="submission" date="2024-03" db="EMBL/GenBank/DDBJ databases">
        <authorList>
            <consortium name="ELIXIR-Norway"/>
            <consortium name="Elixir Norway"/>
        </authorList>
    </citation>
    <scope>NUCLEOTIDE SEQUENCE</scope>
</reference>
<evidence type="ECO:0000256" key="3">
    <source>
        <dbReference type="ARBA" id="ARBA00023015"/>
    </source>
</evidence>
<evidence type="ECO:0000256" key="8">
    <source>
        <dbReference type="SAM" id="MobiDB-lite"/>
    </source>
</evidence>
<evidence type="ECO:0000313" key="11">
    <source>
        <dbReference type="Proteomes" id="UP001497522"/>
    </source>
</evidence>
<gene>
    <name evidence="10" type="ORF">CSSPJE1EN2_LOCUS12243</name>
</gene>
<comment type="similarity">
    <text evidence="7">Belongs to the AP2/ERF transcription factor family. ERF subfamily.</text>
</comment>
<dbReference type="CDD" id="cd00018">
    <property type="entry name" value="AP2"/>
    <property type="match status" value="1"/>
</dbReference>
<dbReference type="SMART" id="SM00380">
    <property type="entry name" value="AP2"/>
    <property type="match status" value="1"/>
</dbReference>
<organism evidence="10 11">
    <name type="scientific">Sphagnum jensenii</name>
    <dbReference type="NCBI Taxonomy" id="128206"/>
    <lineage>
        <taxon>Eukaryota</taxon>
        <taxon>Viridiplantae</taxon>
        <taxon>Streptophyta</taxon>
        <taxon>Embryophyta</taxon>
        <taxon>Bryophyta</taxon>
        <taxon>Sphagnophytina</taxon>
        <taxon>Sphagnopsida</taxon>
        <taxon>Sphagnales</taxon>
        <taxon>Sphagnaceae</taxon>
        <taxon>Sphagnum</taxon>
    </lineage>
</organism>
<name>A0ABP1B378_9BRYO</name>
<dbReference type="Gene3D" id="3.30.730.10">
    <property type="entry name" value="AP2/ERF domain"/>
    <property type="match status" value="1"/>
</dbReference>
<evidence type="ECO:0000256" key="4">
    <source>
        <dbReference type="ARBA" id="ARBA00023125"/>
    </source>
</evidence>
<keyword evidence="5" id="KW-0804">Transcription</keyword>
<dbReference type="PANTHER" id="PTHR31657:SF40">
    <property type="entry name" value="ETHYLENE-RESPONSIVE TRANSCRIPTION FACTOR ERF062"/>
    <property type="match status" value="1"/>
</dbReference>
<dbReference type="PANTHER" id="PTHR31657">
    <property type="entry name" value="ETHYLENE-RESPONSIVE TRANSCRIPTION FACTOR ERF061"/>
    <property type="match status" value="1"/>
</dbReference>
<keyword evidence="4" id="KW-0238">DNA-binding</keyword>
<evidence type="ECO:0000256" key="5">
    <source>
        <dbReference type="ARBA" id="ARBA00023163"/>
    </source>
</evidence>
<feature type="region of interest" description="Disordered" evidence="8">
    <location>
        <begin position="522"/>
        <end position="558"/>
    </location>
</feature>
<feature type="region of interest" description="Disordered" evidence="8">
    <location>
        <begin position="623"/>
        <end position="645"/>
    </location>
</feature>
<feature type="compositionally biased region" description="Polar residues" evidence="8">
    <location>
        <begin position="473"/>
        <end position="486"/>
    </location>
</feature>
<feature type="compositionally biased region" description="Low complexity" evidence="8">
    <location>
        <begin position="460"/>
        <end position="472"/>
    </location>
</feature>
<feature type="region of interest" description="Disordered" evidence="8">
    <location>
        <begin position="447"/>
        <end position="502"/>
    </location>
</feature>
<sequence>MAGFGSPSTSVDLFSSSSITDSSSCAMFPRQYLSHVAGAEADHSTNSSCFEEMVSTNNSFGRNQESYASADMSSCTSFENPASGELGIELNYDRAAPGQYYASVQGLSSPTCDRRYFFDCEDASTPGRQSSSSSASSSYCTEIPLPDLGIQQRIAAATAQYGDHQLPVASLVLRSSSYDHVYSTAYNHVGAPSQPSFAYAPDYLQQLPSQDDPADLVHAWPATPAPLARQAEPLHHFTGFVNSGCSQAAGRQLQDVVPVGSIPDGQLSSSAELGAGLQGEFPQEQQVINVAASSRPLQICIQDLLHQQQLEQLRLQQFPEAGALVDRTVDPPSTRISEYLLRQGFCNQLAATSSSYCEASLGLQGHQVPMLKKQLLQQGAGPPSKKKYIGVRMRKWGKWVAEMRIPQDGRPRKDRRKWLGTFLTEEDAARKYDEEVYKYRGDGARLNFPRQEENSNRPGLSTSTISSRPSLSDPENSGLSSFSGNPRLSPEELHPPKSLPRPVLSSVEAAATEELLVSISPEHSSSCMTNGGVPDSPTYAGSPFHTPADLRSTGESSLSATGITVDTCNSVAGSPREEEVVAQSPNTWDFDLDYSLNLPLPLDQFDNTLWDVFANQELPCSEYSSDHLSVTPGTYNSRGQESPRHRVNIEPSQLLQS</sequence>
<dbReference type="InterPro" id="IPR001471">
    <property type="entry name" value="AP2/ERF_dom"/>
</dbReference>
<protein>
    <recommendedName>
        <fullName evidence="9">AP2/ERF domain-containing protein</fullName>
    </recommendedName>
</protein>
<evidence type="ECO:0000256" key="2">
    <source>
        <dbReference type="ARBA" id="ARBA00022745"/>
    </source>
</evidence>
<dbReference type="SUPFAM" id="SSF54171">
    <property type="entry name" value="DNA-binding domain"/>
    <property type="match status" value="1"/>
</dbReference>
<keyword evidence="3" id="KW-0805">Transcription regulation</keyword>
<keyword evidence="11" id="KW-1185">Reference proteome</keyword>
<evidence type="ECO:0000259" key="9">
    <source>
        <dbReference type="PROSITE" id="PS51032"/>
    </source>
</evidence>
<proteinExistence type="inferred from homology"/>